<accession>A0A3B0S5H5</accession>
<dbReference type="InterPro" id="IPR036052">
    <property type="entry name" value="TrpB-like_PALP_sf"/>
</dbReference>
<evidence type="ECO:0000259" key="4">
    <source>
        <dbReference type="Pfam" id="PF00291"/>
    </source>
</evidence>
<organism evidence="5">
    <name type="scientific">hydrothermal vent metagenome</name>
    <dbReference type="NCBI Taxonomy" id="652676"/>
    <lineage>
        <taxon>unclassified sequences</taxon>
        <taxon>metagenomes</taxon>
        <taxon>ecological metagenomes</taxon>
    </lineage>
</organism>
<sequence>MTGLRAALSRFSKVQLGHHPTPLEPLQNLQKEFPGRKLWVKRDDCNGLAFGGNKVRQLEYYLGEAQTQKADCILITGAVQSNFVRLAAAGANKLGMACHIQLEKRVAKDNLAYNTSGNVLLDHMLGAKIYHFDHGEDEAGADNRLHEIAENLQAEGKRPYVIHLAPGHRPLGALGYVEAADEIIAQAASQNVRFDHIVVPSGSGNTHGGLLFGLRALGDQTPVAGICVRRDAVSQKLRITDRVCELADMLAVENPVSDADIQLSDEFLHPAYGQLNKATGQAIDKAAKTEALILDPVYSGKTMAGFLSLAGKSPNASNLLFWHTGGAPAVFAYGDDLHDQAM</sequence>
<dbReference type="InterPro" id="IPR027278">
    <property type="entry name" value="ACCD_DCysDesulf"/>
</dbReference>
<dbReference type="EMBL" id="UOEC01000092">
    <property type="protein sequence ID" value="VAV91623.1"/>
    <property type="molecule type" value="Genomic_DNA"/>
</dbReference>
<name>A0A3B0S5H5_9ZZZZ</name>
<dbReference type="AlphaFoldDB" id="A0A3B0S5H5"/>
<evidence type="ECO:0000256" key="2">
    <source>
        <dbReference type="ARBA" id="ARBA00008639"/>
    </source>
</evidence>
<dbReference type="Gene3D" id="3.40.50.1100">
    <property type="match status" value="2"/>
</dbReference>
<feature type="domain" description="Tryptophan synthase beta chain-like PALP" evidence="4">
    <location>
        <begin position="15"/>
        <end position="325"/>
    </location>
</feature>
<dbReference type="InterPro" id="IPR001926">
    <property type="entry name" value="TrpB-like_PALP"/>
</dbReference>
<dbReference type="SUPFAM" id="SSF53686">
    <property type="entry name" value="Tryptophan synthase beta subunit-like PLP-dependent enzymes"/>
    <property type="match status" value="1"/>
</dbReference>
<dbReference type="GO" id="GO:0019148">
    <property type="term" value="F:D-cysteine desulfhydrase activity"/>
    <property type="evidence" value="ECO:0007669"/>
    <property type="project" value="TreeGrafter"/>
</dbReference>
<evidence type="ECO:0000256" key="3">
    <source>
        <dbReference type="ARBA" id="ARBA00022898"/>
    </source>
</evidence>
<reference evidence="5" key="1">
    <citation type="submission" date="2018-06" db="EMBL/GenBank/DDBJ databases">
        <authorList>
            <person name="Zhirakovskaya E."/>
        </authorList>
    </citation>
    <scope>NUCLEOTIDE SEQUENCE</scope>
</reference>
<dbReference type="PIRSF" id="PIRSF006278">
    <property type="entry name" value="ACCD_DCysDesulf"/>
    <property type="match status" value="1"/>
</dbReference>
<evidence type="ECO:0000313" key="5">
    <source>
        <dbReference type="EMBL" id="VAV91623.1"/>
    </source>
</evidence>
<proteinExistence type="inferred from homology"/>
<comment type="similarity">
    <text evidence="2">Belongs to the ACC deaminase/D-cysteine desulfhydrase family.</text>
</comment>
<dbReference type="PANTHER" id="PTHR43780">
    <property type="entry name" value="1-AMINOCYCLOPROPANE-1-CARBOXYLATE DEAMINASE-RELATED"/>
    <property type="match status" value="1"/>
</dbReference>
<evidence type="ECO:0000256" key="1">
    <source>
        <dbReference type="ARBA" id="ARBA00001933"/>
    </source>
</evidence>
<dbReference type="Pfam" id="PF00291">
    <property type="entry name" value="PALP"/>
    <property type="match status" value="1"/>
</dbReference>
<protein>
    <submittedName>
        <fullName evidence="5">Pyridoxal phosphate-dependent deaminase, putative</fullName>
    </submittedName>
</protein>
<comment type="cofactor">
    <cofactor evidence="1">
        <name>pyridoxal 5'-phosphate</name>
        <dbReference type="ChEBI" id="CHEBI:597326"/>
    </cofactor>
</comment>
<gene>
    <name evidence="5" type="ORF">MNBD_ALPHA08-1187</name>
</gene>
<dbReference type="PANTHER" id="PTHR43780:SF2">
    <property type="entry name" value="1-AMINOCYCLOPROPANE-1-CARBOXYLATE DEAMINASE-RELATED"/>
    <property type="match status" value="1"/>
</dbReference>
<keyword evidence="3" id="KW-0663">Pyridoxal phosphate</keyword>